<feature type="domain" description="MacB-like periplasmic core" evidence="9">
    <location>
        <begin position="468"/>
        <end position="662"/>
    </location>
</feature>
<keyword evidence="5 7" id="KW-0472">Membrane</keyword>
<evidence type="ECO:0000259" key="8">
    <source>
        <dbReference type="Pfam" id="PF02687"/>
    </source>
</evidence>
<evidence type="ECO:0000313" key="10">
    <source>
        <dbReference type="EMBL" id="MBP2319788.1"/>
    </source>
</evidence>
<feature type="transmembrane region" description="Helical" evidence="7">
    <location>
        <begin position="292"/>
        <end position="323"/>
    </location>
</feature>
<feature type="transmembrane region" description="Helical" evidence="7">
    <location>
        <begin position="247"/>
        <end position="271"/>
    </location>
</feature>
<feature type="domain" description="ABC3 transporter permease C-terminal" evidence="8">
    <location>
        <begin position="696"/>
        <end position="812"/>
    </location>
</feature>
<feature type="transmembrane region" description="Helical" evidence="7">
    <location>
        <begin position="469"/>
        <end position="488"/>
    </location>
</feature>
<dbReference type="InterPro" id="IPR050250">
    <property type="entry name" value="Macrolide_Exporter_MacB"/>
</dbReference>
<evidence type="ECO:0000313" key="11">
    <source>
        <dbReference type="Proteomes" id="UP001519332"/>
    </source>
</evidence>
<comment type="caution">
    <text evidence="10">The sequence shown here is derived from an EMBL/GenBank/DDBJ whole genome shotgun (WGS) entry which is preliminary data.</text>
</comment>
<evidence type="ECO:0000256" key="5">
    <source>
        <dbReference type="ARBA" id="ARBA00023136"/>
    </source>
</evidence>
<organism evidence="10 11">
    <name type="scientific">Kibdelosporangium banguiense</name>
    <dbReference type="NCBI Taxonomy" id="1365924"/>
    <lineage>
        <taxon>Bacteria</taxon>
        <taxon>Bacillati</taxon>
        <taxon>Actinomycetota</taxon>
        <taxon>Actinomycetes</taxon>
        <taxon>Pseudonocardiales</taxon>
        <taxon>Pseudonocardiaceae</taxon>
        <taxon>Kibdelosporangium</taxon>
    </lineage>
</organism>
<feature type="domain" description="ABC3 transporter permease C-terminal" evidence="8">
    <location>
        <begin position="250"/>
        <end position="367"/>
    </location>
</feature>
<keyword evidence="3 7" id="KW-0812">Transmembrane</keyword>
<dbReference type="Pfam" id="PF02687">
    <property type="entry name" value="FtsX"/>
    <property type="match status" value="2"/>
</dbReference>
<evidence type="ECO:0000259" key="9">
    <source>
        <dbReference type="Pfam" id="PF12704"/>
    </source>
</evidence>
<keyword evidence="11" id="KW-1185">Reference proteome</keyword>
<dbReference type="PANTHER" id="PTHR30572:SF4">
    <property type="entry name" value="ABC TRANSPORTER PERMEASE YTRF"/>
    <property type="match status" value="1"/>
</dbReference>
<name>A0ABS4T5P1_9PSEU</name>
<feature type="transmembrane region" description="Helical" evidence="7">
    <location>
        <begin position="335"/>
        <end position="356"/>
    </location>
</feature>
<feature type="transmembrane region" description="Helical" evidence="7">
    <location>
        <begin position="692"/>
        <end position="717"/>
    </location>
</feature>
<dbReference type="PANTHER" id="PTHR30572">
    <property type="entry name" value="MEMBRANE COMPONENT OF TRANSPORTER-RELATED"/>
    <property type="match status" value="1"/>
</dbReference>
<evidence type="ECO:0000256" key="2">
    <source>
        <dbReference type="ARBA" id="ARBA00022475"/>
    </source>
</evidence>
<feature type="transmembrane region" description="Helical" evidence="7">
    <location>
        <begin position="387"/>
        <end position="408"/>
    </location>
</feature>
<feature type="transmembrane region" description="Helical" evidence="7">
    <location>
        <begin position="16"/>
        <end position="36"/>
    </location>
</feature>
<accession>A0ABS4T5P1</accession>
<reference evidence="10 11" key="1">
    <citation type="submission" date="2021-03" db="EMBL/GenBank/DDBJ databases">
        <title>Sequencing the genomes of 1000 actinobacteria strains.</title>
        <authorList>
            <person name="Klenk H.-P."/>
        </authorList>
    </citation>
    <scope>NUCLEOTIDE SEQUENCE [LARGE SCALE GENOMIC DNA]</scope>
    <source>
        <strain evidence="10 11">DSM 46670</strain>
    </source>
</reference>
<comment type="similarity">
    <text evidence="6">Belongs to the ABC-4 integral membrane protein family.</text>
</comment>
<dbReference type="Proteomes" id="UP001519332">
    <property type="component" value="Unassembled WGS sequence"/>
</dbReference>
<sequence>MLRAMLRDLRAHKGRIAMTLVAIVLGVGFVVATWVVSDSTAKSLAGADLRDDVGVSVQIADRGPELTPADLDRLGRIPGVANASGVVFGHAGLIGSDGKLISSRPDQAGTGWDSSARFDLVDGRAPVPGEVALGEQQARQAGRQVGDKTRVLLADGRSLEATVAGEFVYRPFDEPSPGVAFGDPGVLGDRFTRVELTAKPGANVDAIASAARGLVDPALRKVATGPQLVAEAQTRADASAQSVRESLLGFVAVALLAGIFVIANTFSMLVTQRTRQLALLRAVGASRRQVRRAVLIEAGVLGLIGATLGIALGIGICLLGLWLMRPEGQPTSFSVSPTSILVGYAVGVVVTMVAAYSSARRAAAVSPMAALRTDASFERRSLVTRTVLGLTLLAGGVLAVVLTLANNLSTTERLVAMGGGIVAWIGVLLLAPVLADLVLRPAGRLLSRWGGAAMRLGVRNSIRDSRRTAATTSALMVGLALVCAFATLGESTVSMLSSAIRGIIPASATVVESPTSGTPLGTDVLDKVRALPGVGNASADRYGSVKVTHNGSTSSTSLSAIEPDGVIKPEVISGTADVRQGAVVGENEAAMIGVGIGDQVTLQLDPVSSVTTTVVGLHRGTEGRPLFYIDVAAIPAKYRDTRVTTVYATGPDASAVRSSIEAAFADRPDVIVTDREGVIESATTSFQLILTLMYALFGAAIVIAAFGVVNTLALSVMERTREIGVLRAVGAGRPLIRRAIRLESVVICTYGGLLGILVGIAFGAVMQHAMFGQSLWEISVPYPVIATALIGMLIVGVLAALWPARRASRINILTAIATS</sequence>
<dbReference type="Pfam" id="PF12704">
    <property type="entry name" value="MacB_PCD"/>
    <property type="match status" value="2"/>
</dbReference>
<evidence type="ECO:0000256" key="7">
    <source>
        <dbReference type="SAM" id="Phobius"/>
    </source>
</evidence>
<gene>
    <name evidence="10" type="ORF">JOF56_000173</name>
</gene>
<keyword evidence="2" id="KW-1003">Cell membrane</keyword>
<evidence type="ECO:0000256" key="3">
    <source>
        <dbReference type="ARBA" id="ARBA00022692"/>
    </source>
</evidence>
<feature type="domain" description="MacB-like periplasmic core" evidence="9">
    <location>
        <begin position="17"/>
        <end position="212"/>
    </location>
</feature>
<feature type="transmembrane region" description="Helical" evidence="7">
    <location>
        <begin position="414"/>
        <end position="439"/>
    </location>
</feature>
<feature type="transmembrane region" description="Helical" evidence="7">
    <location>
        <begin position="745"/>
        <end position="770"/>
    </location>
</feature>
<proteinExistence type="inferred from homology"/>
<dbReference type="RefSeq" id="WP_209633388.1">
    <property type="nucleotide sequence ID" value="NZ_JAGINW010000001.1"/>
</dbReference>
<dbReference type="InterPro" id="IPR003838">
    <property type="entry name" value="ABC3_permease_C"/>
</dbReference>
<evidence type="ECO:0000256" key="6">
    <source>
        <dbReference type="ARBA" id="ARBA00038076"/>
    </source>
</evidence>
<feature type="transmembrane region" description="Helical" evidence="7">
    <location>
        <begin position="782"/>
        <end position="802"/>
    </location>
</feature>
<evidence type="ECO:0000256" key="4">
    <source>
        <dbReference type="ARBA" id="ARBA00022989"/>
    </source>
</evidence>
<keyword evidence="4 7" id="KW-1133">Transmembrane helix</keyword>
<protein>
    <submittedName>
        <fullName evidence="10">ABC transport system permease protein</fullName>
    </submittedName>
</protein>
<dbReference type="InterPro" id="IPR025857">
    <property type="entry name" value="MacB_PCD"/>
</dbReference>
<comment type="subcellular location">
    <subcellularLocation>
        <location evidence="1">Cell membrane</location>
        <topology evidence="1">Multi-pass membrane protein</topology>
    </subcellularLocation>
</comment>
<evidence type="ECO:0000256" key="1">
    <source>
        <dbReference type="ARBA" id="ARBA00004651"/>
    </source>
</evidence>
<dbReference type="EMBL" id="JAGINW010000001">
    <property type="protein sequence ID" value="MBP2319788.1"/>
    <property type="molecule type" value="Genomic_DNA"/>
</dbReference>